<sequence>MKFRYYKIGRYTITKKLSSGTYGEILLAKDTKLGRPVVIKKLILKRFLKKEETETIRRRFIREAKLAGKLIHPNIVTIYDVGKINDGFFITMEFVEGQKMGKIIHANSPLPLSLIIKIMLQIATALDFAHGRQIFHKDLTPSSIILNTSDHVKIMDFGLALYTSSEHVTRAGKTVGTPSYMAPEHILGRPLDARADIFSVGVILYQLITGTRPFTGKSVSSIFHKILHTEPEGMKQKQAHIPEQVTRIIARAMKKNPDERYQNAAEMIRDLEAAKDIIALMEEHTGVADLEKPLSHPLPKKEVIRITKNGPKKRERQADFIKAVPAEKKKATADAPFKKQGRLLSNDTMASDMGQLKQKELKEKAGLPEAALLPARGKRKKSYRSEFLLLSGFLLVSALFIITVFYLFWGDAAFLVKFLRSHSQDDVTLDTSSGSADSGLNRPDEGQRNTATTVSVLMVNSDPAQADIYINGQLRGTTPFIDDQIPTGTHKLEVRKTGFTTWEETISVLASKPLRRDVSLEPAVQLFIDSIPTGAQIMIGEQSYGETPQEIENLKIGTYELALSLDKYQTHREKLSLSEAEQTKTISVKLLPLSFGALRVISETGVAVSVDDVRKGYAPLLLKEIPVGRHTITLTSAHKSKKQITLTISKNKTTKIEHLFYQPGTLRINAIPFGEAYLDGFSHGITPVFIDNVPQGEHQIKVVKKGYRTAVKQVTVKKEDEATVFLTLKKR</sequence>
<reference evidence="8 9" key="1">
    <citation type="submission" date="2024-09" db="EMBL/GenBank/DDBJ databases">
        <title>Laminarin stimulates single cell rates of sulfate reduction while oxygen inhibits transcriptomic activity in coastal marine sediment.</title>
        <authorList>
            <person name="Lindsay M."/>
            <person name="Orcutt B."/>
            <person name="Emerson D."/>
            <person name="Stepanauskas R."/>
            <person name="D'Angelo T."/>
        </authorList>
    </citation>
    <scope>NUCLEOTIDE SEQUENCE [LARGE SCALE GENOMIC DNA]</scope>
    <source>
        <strain evidence="8">SAG AM-311-K15</strain>
    </source>
</reference>
<protein>
    <submittedName>
        <fullName evidence="8">PEGA domain-containing protein</fullName>
    </submittedName>
</protein>
<keyword evidence="3" id="KW-0418">Kinase</keyword>
<dbReference type="InterPro" id="IPR013229">
    <property type="entry name" value="PEGA"/>
</dbReference>
<dbReference type="Gene3D" id="1.10.510.10">
    <property type="entry name" value="Transferase(Phosphotransferase) domain 1"/>
    <property type="match status" value="1"/>
</dbReference>
<dbReference type="SUPFAM" id="SSF56112">
    <property type="entry name" value="Protein kinase-like (PK-like)"/>
    <property type="match status" value="1"/>
</dbReference>
<dbReference type="Pfam" id="PF08308">
    <property type="entry name" value="PEGA"/>
    <property type="match status" value="3"/>
</dbReference>
<keyword evidence="6" id="KW-1133">Transmembrane helix</keyword>
<dbReference type="InterPro" id="IPR000719">
    <property type="entry name" value="Prot_kinase_dom"/>
</dbReference>
<keyword evidence="9" id="KW-1185">Reference proteome</keyword>
<evidence type="ECO:0000313" key="9">
    <source>
        <dbReference type="Proteomes" id="UP001594351"/>
    </source>
</evidence>
<feature type="transmembrane region" description="Helical" evidence="6">
    <location>
        <begin position="387"/>
        <end position="409"/>
    </location>
</feature>
<dbReference type="Proteomes" id="UP001594351">
    <property type="component" value="Unassembled WGS sequence"/>
</dbReference>
<gene>
    <name evidence="8" type="ORF">ACFL27_14670</name>
</gene>
<proteinExistence type="predicted"/>
<dbReference type="PROSITE" id="PS50011">
    <property type="entry name" value="PROTEIN_KINASE_DOM"/>
    <property type="match status" value="1"/>
</dbReference>
<evidence type="ECO:0000256" key="4">
    <source>
        <dbReference type="ARBA" id="ARBA00022840"/>
    </source>
</evidence>
<feature type="compositionally biased region" description="Polar residues" evidence="5">
    <location>
        <begin position="429"/>
        <end position="438"/>
    </location>
</feature>
<keyword evidence="6" id="KW-0472">Membrane</keyword>
<keyword evidence="4" id="KW-0067">ATP-binding</keyword>
<keyword evidence="1" id="KW-0808">Transferase</keyword>
<dbReference type="Pfam" id="PF00069">
    <property type="entry name" value="Pkinase"/>
    <property type="match status" value="1"/>
</dbReference>
<dbReference type="EMBL" id="JBHPBY010000188">
    <property type="protein sequence ID" value="MFC1851438.1"/>
    <property type="molecule type" value="Genomic_DNA"/>
</dbReference>
<name>A0ABV6YZ25_UNCC1</name>
<keyword evidence="6" id="KW-0812">Transmembrane</keyword>
<feature type="domain" description="Protein kinase" evidence="7">
    <location>
        <begin position="11"/>
        <end position="278"/>
    </location>
</feature>
<organism evidence="8 9">
    <name type="scientific">candidate division CSSED10-310 bacterium</name>
    <dbReference type="NCBI Taxonomy" id="2855610"/>
    <lineage>
        <taxon>Bacteria</taxon>
        <taxon>Bacteria division CSSED10-310</taxon>
    </lineage>
</organism>
<evidence type="ECO:0000256" key="3">
    <source>
        <dbReference type="ARBA" id="ARBA00022777"/>
    </source>
</evidence>
<comment type="caution">
    <text evidence="8">The sequence shown here is derived from an EMBL/GenBank/DDBJ whole genome shotgun (WGS) entry which is preliminary data.</text>
</comment>
<dbReference type="CDD" id="cd14014">
    <property type="entry name" value="STKc_PknB_like"/>
    <property type="match status" value="1"/>
</dbReference>
<dbReference type="PANTHER" id="PTHR43289">
    <property type="entry name" value="MITOGEN-ACTIVATED PROTEIN KINASE KINASE KINASE 20-RELATED"/>
    <property type="match status" value="1"/>
</dbReference>
<feature type="region of interest" description="Disordered" evidence="5">
    <location>
        <begin position="426"/>
        <end position="447"/>
    </location>
</feature>
<dbReference type="Gene3D" id="3.30.200.20">
    <property type="entry name" value="Phosphorylase Kinase, domain 1"/>
    <property type="match status" value="1"/>
</dbReference>
<dbReference type="InterPro" id="IPR011009">
    <property type="entry name" value="Kinase-like_dom_sf"/>
</dbReference>
<evidence type="ECO:0000256" key="1">
    <source>
        <dbReference type="ARBA" id="ARBA00022679"/>
    </source>
</evidence>
<evidence type="ECO:0000256" key="5">
    <source>
        <dbReference type="SAM" id="MobiDB-lite"/>
    </source>
</evidence>
<evidence type="ECO:0000256" key="2">
    <source>
        <dbReference type="ARBA" id="ARBA00022741"/>
    </source>
</evidence>
<evidence type="ECO:0000313" key="8">
    <source>
        <dbReference type="EMBL" id="MFC1851438.1"/>
    </source>
</evidence>
<dbReference type="PANTHER" id="PTHR43289:SF34">
    <property type="entry name" value="SERINE_THREONINE-PROTEIN KINASE YBDM-RELATED"/>
    <property type="match status" value="1"/>
</dbReference>
<accession>A0ABV6YZ25</accession>
<keyword evidence="2" id="KW-0547">Nucleotide-binding</keyword>
<evidence type="ECO:0000256" key="6">
    <source>
        <dbReference type="SAM" id="Phobius"/>
    </source>
</evidence>
<evidence type="ECO:0000259" key="7">
    <source>
        <dbReference type="PROSITE" id="PS50011"/>
    </source>
</evidence>